<sequence>MSDLADTSPVFQALAIGVAKREKNPDGKISHSLDLVTSGISPSKTYSNKGAITLQNIALYAGSLGPFTLDITFDTDNYDINGSVTVFGHSILGVALNAKTMDDLKYNIRIAKGDVFFYIENDNELWVHLKCDPVVGRTYNKNSKLIQF</sequence>
<dbReference type="VEuPathDB" id="FungiDB:BDV34DRAFT_231511"/>
<gene>
    <name evidence="1" type="ORF">BDV34DRAFT_231511</name>
</gene>
<dbReference type="AlphaFoldDB" id="A0A5N6D4W3"/>
<dbReference type="Proteomes" id="UP000326532">
    <property type="component" value="Unassembled WGS sequence"/>
</dbReference>
<evidence type="ECO:0000313" key="1">
    <source>
        <dbReference type="EMBL" id="KAB8199120.1"/>
    </source>
</evidence>
<dbReference type="EMBL" id="ML735094">
    <property type="protein sequence ID" value="KAB8199120.1"/>
    <property type="molecule type" value="Genomic_DNA"/>
</dbReference>
<reference evidence="1 2" key="1">
    <citation type="submission" date="2019-04" db="EMBL/GenBank/DDBJ databases">
        <title>Fungal friends and foes A comparative genomics study of 23 Aspergillus species from section Flavi.</title>
        <authorList>
            <consortium name="DOE Joint Genome Institute"/>
            <person name="Kjaerbolling I."/>
            <person name="Vesth T.C."/>
            <person name="Frisvad J.C."/>
            <person name="Nybo J.L."/>
            <person name="Theobald S."/>
            <person name="Kildgaard S."/>
            <person name="Petersen T.I."/>
            <person name="Kuo A."/>
            <person name="Sato A."/>
            <person name="Lyhne E.K."/>
            <person name="Kogle M.E."/>
            <person name="Wiebenga A."/>
            <person name="Kun R.S."/>
            <person name="Lubbers R.J."/>
            <person name="Makela M.R."/>
            <person name="Barry K."/>
            <person name="Chovatia M."/>
            <person name="Clum A."/>
            <person name="Daum C."/>
            <person name="Haridas S."/>
            <person name="He G."/>
            <person name="LaButti K."/>
            <person name="Lipzen A."/>
            <person name="Mondo S."/>
            <person name="Pangilinan J."/>
            <person name="Riley R."/>
            <person name="Salamov A."/>
            <person name="Simmons B.A."/>
            <person name="Magnuson J.K."/>
            <person name="Henrissat B."/>
            <person name="Mortensen U.H."/>
            <person name="Larsen T.O."/>
            <person name="De vries R.P."/>
            <person name="Grigoriev I.V."/>
            <person name="Machida M."/>
            <person name="Baker S.E."/>
            <person name="Andersen M.R."/>
        </authorList>
    </citation>
    <scope>NUCLEOTIDE SEQUENCE [LARGE SCALE GENOMIC DNA]</scope>
    <source>
        <strain evidence="1 2">CBS 117618</strain>
    </source>
</reference>
<evidence type="ECO:0000313" key="2">
    <source>
        <dbReference type="Proteomes" id="UP000326532"/>
    </source>
</evidence>
<name>A0A5N6D4W3_ASPPA</name>
<organism evidence="1 2">
    <name type="scientific">Aspergillus parasiticus</name>
    <dbReference type="NCBI Taxonomy" id="5067"/>
    <lineage>
        <taxon>Eukaryota</taxon>
        <taxon>Fungi</taxon>
        <taxon>Dikarya</taxon>
        <taxon>Ascomycota</taxon>
        <taxon>Pezizomycotina</taxon>
        <taxon>Eurotiomycetes</taxon>
        <taxon>Eurotiomycetidae</taxon>
        <taxon>Eurotiales</taxon>
        <taxon>Aspergillaceae</taxon>
        <taxon>Aspergillus</taxon>
        <taxon>Aspergillus subgen. Circumdati</taxon>
    </lineage>
</organism>
<accession>A0A5N6D4W3</accession>
<protein>
    <submittedName>
        <fullName evidence="1">Uncharacterized protein</fullName>
    </submittedName>
</protein>
<keyword evidence="2" id="KW-1185">Reference proteome</keyword>
<proteinExistence type="predicted"/>